<evidence type="ECO:0000256" key="6">
    <source>
        <dbReference type="ARBA" id="ARBA00022927"/>
    </source>
</evidence>
<evidence type="ECO:0000256" key="2">
    <source>
        <dbReference type="ARBA" id="ARBA00009055"/>
    </source>
</evidence>
<evidence type="ECO:0000259" key="11">
    <source>
        <dbReference type="PROSITE" id="PS51779"/>
    </source>
</evidence>
<name>A0A941BM06_9BURK</name>
<reference evidence="12 13" key="1">
    <citation type="submission" date="2021-04" db="EMBL/GenBank/DDBJ databases">
        <title>The genome sequence of Ideonella sp. 3Y2.</title>
        <authorList>
            <person name="Liu Y."/>
        </authorList>
    </citation>
    <scope>NUCLEOTIDE SEQUENCE [LARGE SCALE GENOMIC DNA]</scope>
    <source>
        <strain evidence="12 13">3Y2</strain>
    </source>
</reference>
<comment type="similarity">
    <text evidence="2">Belongs to the TPS (TC 1.B.20) family.</text>
</comment>
<feature type="signal peptide" evidence="10">
    <location>
        <begin position="1"/>
        <end position="25"/>
    </location>
</feature>
<evidence type="ECO:0000256" key="5">
    <source>
        <dbReference type="ARBA" id="ARBA00022692"/>
    </source>
</evidence>
<keyword evidence="7" id="KW-0472">Membrane</keyword>
<dbReference type="Proteomes" id="UP000676246">
    <property type="component" value="Unassembled WGS sequence"/>
</dbReference>
<dbReference type="GO" id="GO:0098046">
    <property type="term" value="C:type V protein secretion system complex"/>
    <property type="evidence" value="ECO:0007669"/>
    <property type="project" value="TreeGrafter"/>
</dbReference>
<evidence type="ECO:0000256" key="3">
    <source>
        <dbReference type="ARBA" id="ARBA00022448"/>
    </source>
</evidence>
<dbReference type="PANTHER" id="PTHR34597:SF3">
    <property type="entry name" value="OUTER MEMBRANE TRANSPORTER CDIB"/>
    <property type="match status" value="1"/>
</dbReference>
<dbReference type="Pfam" id="PF08479">
    <property type="entry name" value="POTRA_2"/>
    <property type="match status" value="1"/>
</dbReference>
<keyword evidence="5" id="KW-0812">Transmembrane</keyword>
<dbReference type="InterPro" id="IPR013686">
    <property type="entry name" value="Polypept-transport_assoc_ShlB"/>
</dbReference>
<evidence type="ECO:0000313" key="13">
    <source>
        <dbReference type="Proteomes" id="UP000676246"/>
    </source>
</evidence>
<comment type="subcellular location">
    <subcellularLocation>
        <location evidence="1">Cell outer membrane</location>
    </subcellularLocation>
</comment>
<organism evidence="12 13">
    <name type="scientific">Ideonella alba</name>
    <dbReference type="NCBI Taxonomy" id="2824118"/>
    <lineage>
        <taxon>Bacteria</taxon>
        <taxon>Pseudomonadati</taxon>
        <taxon>Pseudomonadota</taxon>
        <taxon>Betaproteobacteria</taxon>
        <taxon>Burkholderiales</taxon>
        <taxon>Sphaerotilaceae</taxon>
        <taxon>Ideonella</taxon>
    </lineage>
</organism>
<evidence type="ECO:0000256" key="7">
    <source>
        <dbReference type="ARBA" id="ARBA00023136"/>
    </source>
</evidence>
<dbReference type="InterPro" id="IPR034746">
    <property type="entry name" value="POTRA"/>
</dbReference>
<keyword evidence="8" id="KW-0998">Cell outer membrane</keyword>
<dbReference type="PROSITE" id="PS51779">
    <property type="entry name" value="POTRA"/>
    <property type="match status" value="1"/>
</dbReference>
<feature type="chain" id="PRO_5037920336" evidence="10">
    <location>
        <begin position="26"/>
        <end position="553"/>
    </location>
</feature>
<dbReference type="GO" id="GO:0009279">
    <property type="term" value="C:cell outer membrane"/>
    <property type="evidence" value="ECO:0007669"/>
    <property type="project" value="UniProtKB-SubCell"/>
</dbReference>
<dbReference type="EMBL" id="JAGQDD010000010">
    <property type="protein sequence ID" value="MBQ0931744.1"/>
    <property type="molecule type" value="Genomic_DNA"/>
</dbReference>
<evidence type="ECO:0000313" key="12">
    <source>
        <dbReference type="EMBL" id="MBQ0931744.1"/>
    </source>
</evidence>
<accession>A0A941BM06</accession>
<sequence>MTLAPVPTRLALALASALLVPAALAQTGAGMQLQQPVPPQPQLSDPVLPAPASAPAVAAPSGSGLRTALRSITVSGNTLIDAPSLLAALGPLEDRLFDLAGLQALAQAVTQLYRDRGYPFTQTVLPPQSLASGELRLQVIEGVYGRITPVGDDPLVPGAQPFLDAHLAPGDAIHTAALERAMLLLNDQPGFRVQPTLRPGQGRGEGDLVVEVARRNHWSGEVGLDNAGSRATGEYRARAGVSINSPWRFGDRVALTALATDKRMWLGSAEYESPLDGRGLRGGLSLARTSYQLSGGFSALDAQGRADVLGLRLSQAVQRTQRSNLSVSLGLQEKRLHDDFGGGSLQRDKRSRLALLGLQFDHRDDWLGGGVTYGSTSLTLGSLSLDAASTVTDAVTARSAGDFQKWNLDIARIQRLGGPFSLYGRFSAQAAAKNLDASEKLGLGGFLGVRAYPLGEASGDAGWLGQMELRWDLGAVTMFALADGGRMRTNQQPWSVDSQARRSLAGAGLGLRWLHQHASVEATLSQRVRGGAPTADTADRRPRAFVVASYRFD</sequence>
<dbReference type="PANTHER" id="PTHR34597">
    <property type="entry name" value="SLR1661 PROTEIN"/>
    <property type="match status" value="1"/>
</dbReference>
<evidence type="ECO:0000256" key="10">
    <source>
        <dbReference type="SAM" id="SignalP"/>
    </source>
</evidence>
<keyword evidence="10" id="KW-0732">Signal</keyword>
<dbReference type="Gene3D" id="2.40.160.50">
    <property type="entry name" value="membrane protein fhac: a member of the omp85/tpsb transporter family"/>
    <property type="match status" value="1"/>
</dbReference>
<gene>
    <name evidence="12" type="ORF">KAK03_14755</name>
</gene>
<dbReference type="Gene3D" id="3.10.20.310">
    <property type="entry name" value="membrane protein fhac"/>
    <property type="match status" value="1"/>
</dbReference>
<dbReference type="AlphaFoldDB" id="A0A941BM06"/>
<evidence type="ECO:0000256" key="4">
    <source>
        <dbReference type="ARBA" id="ARBA00022452"/>
    </source>
</evidence>
<dbReference type="Pfam" id="PF03865">
    <property type="entry name" value="ShlB"/>
    <property type="match status" value="1"/>
</dbReference>
<dbReference type="InterPro" id="IPR051544">
    <property type="entry name" value="TPS_OM_transporter"/>
</dbReference>
<proteinExistence type="inferred from homology"/>
<evidence type="ECO:0000256" key="1">
    <source>
        <dbReference type="ARBA" id="ARBA00004442"/>
    </source>
</evidence>
<feature type="domain" description="POTRA" evidence="11">
    <location>
        <begin position="67"/>
        <end position="142"/>
    </location>
</feature>
<evidence type="ECO:0000256" key="8">
    <source>
        <dbReference type="ARBA" id="ARBA00023237"/>
    </source>
</evidence>
<dbReference type="RefSeq" id="WP_210854710.1">
    <property type="nucleotide sequence ID" value="NZ_JAGQDD010000010.1"/>
</dbReference>
<keyword evidence="13" id="KW-1185">Reference proteome</keyword>
<evidence type="ECO:0000256" key="9">
    <source>
        <dbReference type="SAM" id="MobiDB-lite"/>
    </source>
</evidence>
<protein>
    <submittedName>
        <fullName evidence="12">ShlB/FhaC/HecB family hemolysin secretion/activation protein</fullName>
    </submittedName>
</protein>
<keyword evidence="3" id="KW-0813">Transport</keyword>
<comment type="caution">
    <text evidence="12">The sequence shown here is derived from an EMBL/GenBank/DDBJ whole genome shotgun (WGS) entry which is preliminary data.</text>
</comment>
<feature type="region of interest" description="Disordered" evidence="9">
    <location>
        <begin position="32"/>
        <end position="61"/>
    </location>
</feature>
<dbReference type="GO" id="GO:0046819">
    <property type="term" value="P:protein secretion by the type V secretion system"/>
    <property type="evidence" value="ECO:0007669"/>
    <property type="project" value="TreeGrafter"/>
</dbReference>
<feature type="compositionally biased region" description="Low complexity" evidence="9">
    <location>
        <begin position="42"/>
        <end position="61"/>
    </location>
</feature>
<dbReference type="InterPro" id="IPR005565">
    <property type="entry name" value="Hemolysn_activator_HlyB_C"/>
</dbReference>
<keyword evidence="4" id="KW-1134">Transmembrane beta strand</keyword>
<keyword evidence="6" id="KW-0653">Protein transport</keyword>
<dbReference type="GO" id="GO:0008320">
    <property type="term" value="F:protein transmembrane transporter activity"/>
    <property type="evidence" value="ECO:0007669"/>
    <property type="project" value="TreeGrafter"/>
</dbReference>